<gene>
    <name evidence="2" type="ORF">PECUL_23A039653</name>
</gene>
<reference evidence="2" key="1">
    <citation type="submission" date="2022-03" db="EMBL/GenBank/DDBJ databases">
        <authorList>
            <person name="Alioto T."/>
            <person name="Alioto T."/>
            <person name="Gomez Garrido J."/>
        </authorList>
    </citation>
    <scope>NUCLEOTIDE SEQUENCE</scope>
</reference>
<evidence type="ECO:0000256" key="1">
    <source>
        <dbReference type="SAM" id="Coils"/>
    </source>
</evidence>
<name>A0AAD1R373_PELCU</name>
<accession>A0AAD1R373</accession>
<feature type="coiled-coil region" evidence="1">
    <location>
        <begin position="39"/>
        <end position="80"/>
    </location>
</feature>
<organism evidence="2 3">
    <name type="scientific">Pelobates cultripes</name>
    <name type="common">Western spadefoot toad</name>
    <dbReference type="NCBI Taxonomy" id="61616"/>
    <lineage>
        <taxon>Eukaryota</taxon>
        <taxon>Metazoa</taxon>
        <taxon>Chordata</taxon>
        <taxon>Craniata</taxon>
        <taxon>Vertebrata</taxon>
        <taxon>Euteleostomi</taxon>
        <taxon>Amphibia</taxon>
        <taxon>Batrachia</taxon>
        <taxon>Anura</taxon>
        <taxon>Pelobatoidea</taxon>
        <taxon>Pelobatidae</taxon>
        <taxon>Pelobates</taxon>
    </lineage>
</organism>
<dbReference type="InterPro" id="IPR004244">
    <property type="entry name" value="Transposase_22"/>
</dbReference>
<sequence>MIKEREMVTPSFLKACMEDLSMDIKFDLLEKFLDIKKDLSSLAGRLQRIEDRQENVDQQLQDLKEAQTKLTEKYVILEDKLCDLEDRSRRLNLRFRNIPEDITEDKLQDYLKEFFGCMGLSSEQYDNKLSRFHRLFQKKQDQKFPRDVIASFFSFDFKRKVYQTARNIVIEQEKFKAIKVLTDVSFLTRQRRNLFSLVFPYLEKYNIKFKWNQQSALQIYYRDIWKTFSTLEQVLVWLKDNKL</sequence>
<keyword evidence="1" id="KW-0175">Coiled coil</keyword>
<dbReference type="Gene3D" id="3.30.70.1820">
    <property type="entry name" value="L1 transposable element, RRM domain"/>
    <property type="match status" value="1"/>
</dbReference>
<dbReference type="EMBL" id="OW240912">
    <property type="protein sequence ID" value="CAH2223030.1"/>
    <property type="molecule type" value="Genomic_DNA"/>
</dbReference>
<keyword evidence="3" id="KW-1185">Reference proteome</keyword>
<dbReference type="AlphaFoldDB" id="A0AAD1R373"/>
<dbReference type="PANTHER" id="PTHR11505">
    <property type="entry name" value="L1 TRANSPOSABLE ELEMENT-RELATED"/>
    <property type="match status" value="1"/>
</dbReference>
<dbReference type="Proteomes" id="UP001295444">
    <property type="component" value="Chromosome 01"/>
</dbReference>
<protein>
    <submittedName>
        <fullName evidence="2">Uncharacterized protein</fullName>
    </submittedName>
</protein>
<evidence type="ECO:0000313" key="3">
    <source>
        <dbReference type="Proteomes" id="UP001295444"/>
    </source>
</evidence>
<evidence type="ECO:0000313" key="2">
    <source>
        <dbReference type="EMBL" id="CAH2223030.1"/>
    </source>
</evidence>
<proteinExistence type="predicted"/>